<evidence type="ECO:0000313" key="1">
    <source>
        <dbReference type="EMBL" id="MCL1028567.1"/>
    </source>
</evidence>
<name>A0ABT0K9W7_9GAMM</name>
<dbReference type="SUPFAM" id="SSF88697">
    <property type="entry name" value="PUA domain-like"/>
    <property type="match status" value="1"/>
</dbReference>
<dbReference type="InterPro" id="IPR015947">
    <property type="entry name" value="PUA-like_sf"/>
</dbReference>
<comment type="caution">
    <text evidence="1">The sequence shown here is derived from an EMBL/GenBank/DDBJ whole genome shotgun (WGS) entry which is preliminary data.</text>
</comment>
<gene>
    <name evidence="1" type="ORF">KAJ71_05895</name>
</gene>
<protein>
    <recommendedName>
        <fullName evidence="3">ASCH domain-containing protein</fullName>
    </recommendedName>
</protein>
<proteinExistence type="predicted"/>
<evidence type="ECO:0008006" key="3">
    <source>
        <dbReference type="Google" id="ProtNLM"/>
    </source>
</evidence>
<organism evidence="1 2">
    <name type="scientific">Serratia silvae</name>
    <dbReference type="NCBI Taxonomy" id="2824122"/>
    <lineage>
        <taxon>Bacteria</taxon>
        <taxon>Pseudomonadati</taxon>
        <taxon>Pseudomonadota</taxon>
        <taxon>Gammaproteobacteria</taxon>
        <taxon>Enterobacterales</taxon>
        <taxon>Yersiniaceae</taxon>
        <taxon>Serratia</taxon>
    </lineage>
</organism>
<dbReference type="EMBL" id="JAGQDC010000003">
    <property type="protein sequence ID" value="MCL1028567.1"/>
    <property type="molecule type" value="Genomic_DNA"/>
</dbReference>
<reference evidence="1" key="1">
    <citation type="submission" date="2021-04" db="EMBL/GenBank/DDBJ databases">
        <title>Genome sequence of Serratia sp. arafor3.</title>
        <authorList>
            <person name="Besaury L."/>
        </authorList>
    </citation>
    <scope>NUCLEOTIDE SEQUENCE</scope>
    <source>
        <strain evidence="1">Arafor3</strain>
    </source>
</reference>
<dbReference type="Proteomes" id="UP001165275">
    <property type="component" value="Unassembled WGS sequence"/>
</dbReference>
<sequence length="110" mass="13126">MKKVEIRSWLPPQIPLVNVILVENYNFIKGNDVDPFGKALAIVDIVGYKKWTLDDFECQNYETKQSKRWKDNYFMWELDNIREFKNEVICEAKTGIYTISLDDKHMDFKV</sequence>
<keyword evidence="2" id="KW-1185">Reference proteome</keyword>
<accession>A0ABT0K9W7</accession>
<dbReference type="RefSeq" id="WP_248944853.1">
    <property type="nucleotide sequence ID" value="NZ_JAGQDC010000003.1"/>
</dbReference>
<evidence type="ECO:0000313" key="2">
    <source>
        <dbReference type="Proteomes" id="UP001165275"/>
    </source>
</evidence>